<keyword evidence="8 13" id="KW-0456">Lyase</keyword>
<dbReference type="Proteomes" id="UP000192223">
    <property type="component" value="Unplaced"/>
</dbReference>
<feature type="domain" description="CBS" evidence="15">
    <location>
        <begin position="383"/>
        <end position="440"/>
    </location>
</feature>
<dbReference type="GO" id="GO:0030170">
    <property type="term" value="F:pyridoxal phosphate binding"/>
    <property type="evidence" value="ECO:0007669"/>
    <property type="project" value="UniProtKB-ARBA"/>
</dbReference>
<dbReference type="FunFam" id="3.40.50.1100:FF:000003">
    <property type="entry name" value="Cystathionine beta-synthase"/>
    <property type="match status" value="1"/>
</dbReference>
<dbReference type="GO" id="GO:0006535">
    <property type="term" value="P:cysteine biosynthetic process from serine"/>
    <property type="evidence" value="ECO:0007669"/>
    <property type="project" value="UniProtKB-UniRule"/>
</dbReference>
<dbReference type="Gene3D" id="3.40.50.1100">
    <property type="match status" value="2"/>
</dbReference>
<keyword evidence="5 13" id="KW-0663">Pyridoxal phosphate</keyword>
<evidence type="ECO:0000313" key="17">
    <source>
        <dbReference type="RefSeq" id="XP_018333340.1"/>
    </source>
</evidence>
<dbReference type="SUPFAM" id="SSF53686">
    <property type="entry name" value="Tryptophan synthase beta subunit-like PLP-dependent enzymes"/>
    <property type="match status" value="1"/>
</dbReference>
<dbReference type="UniPathway" id="UPA00136">
    <property type="reaction ID" value="UER00201"/>
</dbReference>
<dbReference type="InterPro" id="IPR036052">
    <property type="entry name" value="TrpB-like_PALP_sf"/>
</dbReference>
<dbReference type="PANTHER" id="PTHR10314">
    <property type="entry name" value="CYSTATHIONINE BETA-SYNTHASE"/>
    <property type="match status" value="1"/>
</dbReference>
<dbReference type="PROSITE" id="PS51371">
    <property type="entry name" value="CBS"/>
    <property type="match status" value="1"/>
</dbReference>
<dbReference type="CDD" id="cd01561">
    <property type="entry name" value="CBS_like"/>
    <property type="match status" value="1"/>
</dbReference>
<organism evidence="16 18">
    <name type="scientific">Agrilus planipennis</name>
    <name type="common">Emerald ash borer</name>
    <name type="synonym">Agrilus marcopoli</name>
    <dbReference type="NCBI Taxonomy" id="224129"/>
    <lineage>
        <taxon>Eukaryota</taxon>
        <taxon>Metazoa</taxon>
        <taxon>Ecdysozoa</taxon>
        <taxon>Arthropoda</taxon>
        <taxon>Hexapoda</taxon>
        <taxon>Insecta</taxon>
        <taxon>Pterygota</taxon>
        <taxon>Neoptera</taxon>
        <taxon>Endopterygota</taxon>
        <taxon>Coleoptera</taxon>
        <taxon>Polyphaga</taxon>
        <taxon>Elateriformia</taxon>
        <taxon>Buprestoidea</taxon>
        <taxon>Buprestidae</taxon>
        <taxon>Agrilinae</taxon>
        <taxon>Agrilus</taxon>
    </lineage>
</organism>
<sequence length="508" mass="56037">MSKECKQKDFETPDWPSRCTWKPNADPKTSPHTKETRQPRPKIFPDILKTVGETPLVRLNRIPQAEGLKCDVFVKCEYFNPGGSVKDRIGIRMLEDAEKKGLIKPGDTLIEPSSGNTGIGVALACAVKGYRCIIVMAMKMSNEKVNVLKALGAEIVRVPTEAAFDSPEGSLAVAQRLRDATPNSYILNQYKNSGNPLAHYDHTAMEIYEQCDGKIDMVVIGAGTGGTVTGIGRRLKELIPNVQVIASDPYGSILAAPDNLNEGGVGFYEVEGIGYDFIPVVLDRSVVDKWVKTTDKESFIMAKRLIREEGLLSGGSSGANVAAALKAAKNLKEGQKCVVILPDSIRNYLTKFVSEEWMEAKRYISPENIHNHSWWDDKVSNLQLEKPKILYTTSTCQDFKKLLDEYKTDTVPVLNENGHIEGITSSKDIMTMINNKRIALNDPIIPAINKKIIKVDSNTSLGLISRILHIEPCVIVTEGNAHTEQLKGIVTNTHLFNYISSLPSQNGI</sequence>
<dbReference type="GO" id="GO:0019343">
    <property type="term" value="P:cysteine biosynthetic process via cystathionine"/>
    <property type="evidence" value="ECO:0007669"/>
    <property type="project" value="UniProtKB-UniRule"/>
</dbReference>
<dbReference type="PROSITE" id="PS00901">
    <property type="entry name" value="CYS_SYNTHASE"/>
    <property type="match status" value="1"/>
</dbReference>
<feature type="compositionally biased region" description="Basic and acidic residues" evidence="14">
    <location>
        <begin position="1"/>
        <end position="11"/>
    </location>
</feature>
<keyword evidence="7 13" id="KW-0198">Cysteine biosynthesis</keyword>
<evidence type="ECO:0000256" key="5">
    <source>
        <dbReference type="ARBA" id="ARBA00022898"/>
    </source>
</evidence>
<dbReference type="KEGG" id="apln:108742572"/>
<dbReference type="GeneID" id="108742572"/>
<dbReference type="NCBIfam" id="TIGR01137">
    <property type="entry name" value="cysta_beta"/>
    <property type="match status" value="1"/>
</dbReference>
<evidence type="ECO:0000256" key="10">
    <source>
        <dbReference type="ARBA" id="ARBA00045425"/>
    </source>
</evidence>
<name>A0A1W4XB60_AGRPL</name>
<comment type="function">
    <text evidence="10">Hydro-lyase catalyzing the first step of the transsulfuration pathway, where the hydroxyl group of L-serine is displaced by L-homocysteine in a beta-replacement reaction to form L-cystathionine, the precursor of L-cysteine. This catabolic route allows the elimination of L-methionine and the toxic metabolite L-homocysteine. Also involved in the production of hydrogen sulfide, a gasotransmitter with signaling and cytoprotective effects on neurons.</text>
</comment>
<dbReference type="Pfam" id="PF00571">
    <property type="entry name" value="CBS"/>
    <property type="match status" value="1"/>
</dbReference>
<evidence type="ECO:0000256" key="13">
    <source>
        <dbReference type="RuleBase" id="RU361204"/>
    </source>
</evidence>
<dbReference type="OrthoDB" id="728at2759"/>
<evidence type="ECO:0000256" key="9">
    <source>
        <dbReference type="ARBA" id="ARBA00026192"/>
    </source>
</evidence>
<comment type="catalytic activity">
    <reaction evidence="11 13">
        <text>L-homocysteine + L-serine = L,L-cystathionine + H2O</text>
        <dbReference type="Rhea" id="RHEA:10112"/>
        <dbReference type="ChEBI" id="CHEBI:15377"/>
        <dbReference type="ChEBI" id="CHEBI:33384"/>
        <dbReference type="ChEBI" id="CHEBI:58161"/>
        <dbReference type="ChEBI" id="CHEBI:58199"/>
        <dbReference type="EC" id="4.2.1.22"/>
    </reaction>
</comment>
<proteinExistence type="inferred from homology"/>
<accession>A0A1W4XB60</accession>
<keyword evidence="6 12" id="KW-0129">CBS domain</keyword>
<evidence type="ECO:0000259" key="15">
    <source>
        <dbReference type="PROSITE" id="PS51371"/>
    </source>
</evidence>
<dbReference type="InterPro" id="IPR001926">
    <property type="entry name" value="TrpB-like_PALP"/>
</dbReference>
<evidence type="ECO:0000256" key="8">
    <source>
        <dbReference type="ARBA" id="ARBA00023239"/>
    </source>
</evidence>
<keyword evidence="16" id="KW-1185">Reference proteome</keyword>
<dbReference type="STRING" id="224129.A0A1W4XB60"/>
<evidence type="ECO:0000256" key="2">
    <source>
        <dbReference type="ARBA" id="ARBA00005003"/>
    </source>
</evidence>
<dbReference type="FunFam" id="3.40.50.1100:FF:000118">
    <property type="entry name" value="Related to CYS4-cystathionine beta-synthase"/>
    <property type="match status" value="1"/>
</dbReference>
<evidence type="ECO:0000256" key="3">
    <source>
        <dbReference type="ARBA" id="ARBA00007103"/>
    </source>
</evidence>
<dbReference type="GO" id="GO:0004122">
    <property type="term" value="F:cystathionine beta-synthase activity"/>
    <property type="evidence" value="ECO:0007669"/>
    <property type="project" value="UniProtKB-UniRule"/>
</dbReference>
<evidence type="ECO:0000313" key="16">
    <source>
        <dbReference type="Proteomes" id="UP000192223"/>
    </source>
</evidence>
<evidence type="ECO:0000256" key="12">
    <source>
        <dbReference type="PROSITE-ProRule" id="PRU00703"/>
    </source>
</evidence>
<comment type="cofactor">
    <cofactor evidence="1 13">
        <name>pyridoxal 5'-phosphate</name>
        <dbReference type="ChEBI" id="CHEBI:597326"/>
    </cofactor>
</comment>
<dbReference type="AlphaFoldDB" id="A0A1W4XB60"/>
<keyword evidence="13" id="KW-0028">Amino-acid biosynthesis</keyword>
<comment type="pathway">
    <text evidence="2">Amino-acid biosynthesis; L-cysteine biosynthesis; L-cysteine from L-homocysteine and L-serine: step 1/2.</text>
</comment>
<evidence type="ECO:0000256" key="11">
    <source>
        <dbReference type="ARBA" id="ARBA00047490"/>
    </source>
</evidence>
<evidence type="ECO:0000256" key="7">
    <source>
        <dbReference type="ARBA" id="ARBA00023192"/>
    </source>
</evidence>
<evidence type="ECO:0000256" key="14">
    <source>
        <dbReference type="SAM" id="MobiDB-lite"/>
    </source>
</evidence>
<dbReference type="InterPro" id="IPR005857">
    <property type="entry name" value="Cysta_beta_synth"/>
</dbReference>
<evidence type="ECO:0000256" key="1">
    <source>
        <dbReference type="ARBA" id="ARBA00001933"/>
    </source>
</evidence>
<dbReference type="InterPro" id="IPR046342">
    <property type="entry name" value="CBS_dom_sf"/>
</dbReference>
<dbReference type="EC" id="4.2.1.22" evidence="4 13"/>
<dbReference type="InterPro" id="IPR000644">
    <property type="entry name" value="CBS_dom"/>
</dbReference>
<dbReference type="SUPFAM" id="SSF54631">
    <property type="entry name" value="CBS-domain pair"/>
    <property type="match status" value="1"/>
</dbReference>
<dbReference type="Gene3D" id="3.10.580.10">
    <property type="entry name" value="CBS-domain"/>
    <property type="match status" value="1"/>
</dbReference>
<dbReference type="RefSeq" id="XP_018333340.1">
    <property type="nucleotide sequence ID" value="XM_018477838.1"/>
</dbReference>
<dbReference type="InterPro" id="IPR050214">
    <property type="entry name" value="Cys_Synth/Cystath_Beta-Synth"/>
</dbReference>
<evidence type="ECO:0000256" key="4">
    <source>
        <dbReference type="ARBA" id="ARBA00012041"/>
    </source>
</evidence>
<protein>
    <recommendedName>
        <fullName evidence="9 13">Cystathionine beta-synthase</fullName>
        <ecNumber evidence="4 13">4.2.1.22</ecNumber>
    </recommendedName>
</protein>
<dbReference type="GO" id="GO:0005737">
    <property type="term" value="C:cytoplasm"/>
    <property type="evidence" value="ECO:0007669"/>
    <property type="project" value="InterPro"/>
</dbReference>
<dbReference type="Pfam" id="PF00291">
    <property type="entry name" value="PALP"/>
    <property type="match status" value="1"/>
</dbReference>
<dbReference type="RefSeq" id="XP_018333341.1">
    <property type="nucleotide sequence ID" value="XM_018477839.1"/>
</dbReference>
<evidence type="ECO:0000313" key="18">
    <source>
        <dbReference type="RefSeq" id="XP_018333341.1"/>
    </source>
</evidence>
<comment type="similarity">
    <text evidence="3 13">Belongs to the cysteine synthase/cystathionine beta-synthase family.</text>
</comment>
<gene>
    <name evidence="17 18" type="primary">LOC108742572</name>
</gene>
<feature type="region of interest" description="Disordered" evidence="14">
    <location>
        <begin position="1"/>
        <end position="42"/>
    </location>
</feature>
<dbReference type="InterPro" id="IPR001216">
    <property type="entry name" value="P-phosphate_BS"/>
</dbReference>
<evidence type="ECO:0000256" key="6">
    <source>
        <dbReference type="ARBA" id="ARBA00023122"/>
    </source>
</evidence>
<reference evidence="17 18" key="1">
    <citation type="submission" date="2025-04" db="UniProtKB">
        <authorList>
            <consortium name="RefSeq"/>
        </authorList>
    </citation>
    <scope>IDENTIFICATION</scope>
    <source>
        <tissue evidence="17 18">Entire body</tissue>
    </source>
</reference>